<sequence length="353" mass="39704">MTFDINETRTLLGVVERKFRPNPVLVNTFFPNAMTYPTDVIDVDYKKGGRKLAPFVVPGGKGVNIGRDGRVTRSYKAPMMRPKRILTVDDLSKRAAGEAVYSTRTPAQRAEEYRAEDLRDLEDCCLRREEYMAAQLLIKGEYDIKGYADDGKVQLVDTIAFDFTQKLNLTGTDAWTAADTADAYGQLSEAAKNIRRNAGLVPNVMFMSDATAQLLLKNKSVRDHMMIPSRDNLALMSIQPQVESLEVTRFGRIGALNLDAYVYDGIYQDEETDLPVQFLPDGYVVIGVSGRGRRLYGAITQLEKDQKYYSYEGRYVPKVTVDYESDTSAVIMSSRCLVVPESVDDWFVLKVTE</sequence>
<dbReference type="Gene3D" id="3.30.1930.10">
    <property type="entry name" value="capsid protein of prophage domain"/>
    <property type="match status" value="1"/>
</dbReference>
<name>A0A8S5QR64_9CAUD</name>
<dbReference type="Pfam" id="PF03864">
    <property type="entry name" value="Phage_cap_E"/>
    <property type="match status" value="1"/>
</dbReference>
<reference evidence="3" key="1">
    <citation type="journal article" date="2021" name="Proc. Natl. Acad. Sci. U.S.A.">
        <title>A Catalog of Tens of Thousands of Viruses from Human Metagenomes Reveals Hidden Associations with Chronic Diseases.</title>
        <authorList>
            <person name="Tisza M.J."/>
            <person name="Buck C.B."/>
        </authorList>
    </citation>
    <scope>NUCLEOTIDE SEQUENCE</scope>
    <source>
        <strain evidence="3">CtkvU4</strain>
    </source>
</reference>
<dbReference type="EMBL" id="BK015710">
    <property type="protein sequence ID" value="DAE21221.1"/>
    <property type="molecule type" value="Genomic_DNA"/>
</dbReference>
<keyword evidence="1" id="KW-0167">Capsid protein</keyword>
<proteinExistence type="predicted"/>
<keyword evidence="1" id="KW-0946">Virion</keyword>
<keyword evidence="2" id="KW-1035">Host cytoplasm</keyword>
<protein>
    <submittedName>
        <fullName evidence="3">Major capsid protein</fullName>
    </submittedName>
</protein>
<evidence type="ECO:0000313" key="3">
    <source>
        <dbReference type="EMBL" id="DAE21221.1"/>
    </source>
</evidence>
<evidence type="ECO:0000256" key="2">
    <source>
        <dbReference type="ARBA" id="ARBA00023200"/>
    </source>
</evidence>
<evidence type="ECO:0000256" key="1">
    <source>
        <dbReference type="ARBA" id="ARBA00022561"/>
    </source>
</evidence>
<dbReference type="GO" id="GO:0019028">
    <property type="term" value="C:viral capsid"/>
    <property type="evidence" value="ECO:0007669"/>
    <property type="project" value="UniProtKB-KW"/>
</dbReference>
<dbReference type="Gene3D" id="3.15.30.10">
    <property type="entry name" value="putative capsid protein of prophage domain like"/>
    <property type="match status" value="1"/>
</dbReference>
<dbReference type="InterPro" id="IPR005564">
    <property type="entry name" value="Major_capsid_GpE"/>
</dbReference>
<organism evidence="3">
    <name type="scientific">Caudovirales sp. ctkvU4</name>
    <dbReference type="NCBI Taxonomy" id="2826783"/>
    <lineage>
        <taxon>Viruses</taxon>
        <taxon>Duplodnaviria</taxon>
        <taxon>Heunggongvirae</taxon>
        <taxon>Uroviricota</taxon>
        <taxon>Caudoviricetes</taxon>
    </lineage>
</organism>
<accession>A0A8S5QR64</accession>